<dbReference type="Pfam" id="PF00907">
    <property type="entry name" value="T-box"/>
    <property type="match status" value="1"/>
</dbReference>
<keyword evidence="3 6" id="KW-0238">DNA-binding</keyword>
<dbReference type="InterPro" id="IPR001699">
    <property type="entry name" value="TF_T-box"/>
</dbReference>
<dbReference type="SMART" id="SM00425">
    <property type="entry name" value="TBOX"/>
    <property type="match status" value="1"/>
</dbReference>
<proteinExistence type="predicted"/>
<dbReference type="GO" id="GO:0045893">
    <property type="term" value="P:positive regulation of DNA-templated transcription"/>
    <property type="evidence" value="ECO:0007669"/>
    <property type="project" value="InterPro"/>
</dbReference>
<dbReference type="GO" id="GO:0000785">
    <property type="term" value="C:chromatin"/>
    <property type="evidence" value="ECO:0007669"/>
    <property type="project" value="TreeGrafter"/>
</dbReference>
<dbReference type="InterPro" id="IPR036960">
    <property type="entry name" value="T-box_sf"/>
</dbReference>
<dbReference type="KEGG" id="csol:105363630"/>
<evidence type="ECO:0000313" key="10">
    <source>
        <dbReference type="RefSeq" id="XP_011499680.1"/>
    </source>
</evidence>
<feature type="region of interest" description="Disordered" evidence="7">
    <location>
        <begin position="83"/>
        <end position="108"/>
    </location>
</feature>
<dbReference type="PROSITE" id="PS01283">
    <property type="entry name" value="TBOX_1"/>
    <property type="match status" value="1"/>
</dbReference>
<keyword evidence="2" id="KW-0805">Transcription regulation</keyword>
<keyword evidence="5 6" id="KW-0539">Nucleus</keyword>
<dbReference type="PRINTS" id="PR00937">
    <property type="entry name" value="TBOX"/>
</dbReference>
<evidence type="ECO:0000256" key="2">
    <source>
        <dbReference type="ARBA" id="ARBA00023015"/>
    </source>
</evidence>
<dbReference type="GeneID" id="105363630"/>
<dbReference type="PANTHER" id="PTHR11267:SF195">
    <property type="entry name" value="OPTOMOTOR-BLIND-RELATED-GENE-1, ISOFORM A"/>
    <property type="match status" value="1"/>
</dbReference>
<dbReference type="CDD" id="cd20187">
    <property type="entry name" value="T-box_TBX1_10-like"/>
    <property type="match status" value="1"/>
</dbReference>
<evidence type="ECO:0000256" key="4">
    <source>
        <dbReference type="ARBA" id="ARBA00023163"/>
    </source>
</evidence>
<dbReference type="GO" id="GO:0001708">
    <property type="term" value="P:cell fate specification"/>
    <property type="evidence" value="ECO:0007669"/>
    <property type="project" value="TreeGrafter"/>
</dbReference>
<comment type="subcellular location">
    <subcellularLocation>
        <location evidence="1 6">Nucleus</location>
    </subcellularLocation>
</comment>
<evidence type="ECO:0000256" key="7">
    <source>
        <dbReference type="SAM" id="MobiDB-lite"/>
    </source>
</evidence>
<keyword evidence="9" id="KW-1185">Reference proteome</keyword>
<sequence>MQEQHEQRHETLGDCCYQQWISHHHHQLQQSQTEPQTQITSIPSPMQQMEACLQTASNNVKQPPSPSLADTEGIDHPSENILVESVGNNDSNNNMRNEESNDIGDESVQTKRPLHQALVGAGAALEARPLWEEFHQLGTEMIVTKAGRRMFPTFQCRLFGLEPNTEYLLVMDFVPCDDKRYRYAFHSSAWVVAGRADPVSPPRIHVHPDSPANGTHWMKQPVSFDKLKLTNNQLDDNGHIILNSMHRYQPRCHVVVAPSPPGSLPDPRIENFKSFSFLETRFTAVTAYQNHRITQLKIASNPFAKGFRDCEPDDCDTSNAASAGVQNSAKRSTPSEGVSYSTNGVPLFQGLTTQEQHHQFYVTSPSGPWSYPGHQSGPTPHYSGNHAPPLYGPR</sequence>
<dbReference type="InterPro" id="IPR046360">
    <property type="entry name" value="T-box_DNA-bd"/>
</dbReference>
<protein>
    <submittedName>
        <fullName evidence="10">T-box transcription factor TBX1-like</fullName>
    </submittedName>
</protein>
<feature type="region of interest" description="Disordered" evidence="7">
    <location>
        <begin position="314"/>
        <end position="341"/>
    </location>
</feature>
<comment type="caution">
    <text evidence="6">Lacks conserved residue(s) required for the propagation of feature annotation.</text>
</comment>
<dbReference type="GO" id="GO:0005634">
    <property type="term" value="C:nucleus"/>
    <property type="evidence" value="ECO:0007669"/>
    <property type="project" value="UniProtKB-SubCell"/>
</dbReference>
<evidence type="ECO:0000256" key="1">
    <source>
        <dbReference type="ARBA" id="ARBA00004123"/>
    </source>
</evidence>
<feature type="compositionally biased region" description="Polar residues" evidence="7">
    <location>
        <begin position="317"/>
        <end position="341"/>
    </location>
</feature>
<gene>
    <name evidence="10" type="primary">LOC105363630</name>
</gene>
<dbReference type="PROSITE" id="PS01264">
    <property type="entry name" value="TBOX_2"/>
    <property type="match status" value="1"/>
</dbReference>
<evidence type="ECO:0000256" key="6">
    <source>
        <dbReference type="PROSITE-ProRule" id="PRU00201"/>
    </source>
</evidence>
<dbReference type="RefSeq" id="XP_011499680.1">
    <property type="nucleotide sequence ID" value="XM_011501378.1"/>
</dbReference>
<accession>A0AAJ7DX63</accession>
<feature type="domain" description="T-box" evidence="8">
    <location>
        <begin position="125"/>
        <end position="309"/>
    </location>
</feature>
<dbReference type="FunFam" id="2.60.40.820:FF:000007">
    <property type="entry name" value="T-box transcription factor"/>
    <property type="match status" value="1"/>
</dbReference>
<evidence type="ECO:0000313" key="9">
    <source>
        <dbReference type="Proteomes" id="UP000695007"/>
    </source>
</evidence>
<dbReference type="AlphaFoldDB" id="A0AAJ7DX63"/>
<name>A0AAJ7DX63_9HYME</name>
<dbReference type="InterPro" id="IPR008967">
    <property type="entry name" value="p53-like_TF_DNA-bd_sf"/>
</dbReference>
<dbReference type="Gene3D" id="2.60.40.820">
    <property type="entry name" value="Transcription factor, T-box"/>
    <property type="match status" value="1"/>
</dbReference>
<evidence type="ECO:0000256" key="3">
    <source>
        <dbReference type="ARBA" id="ARBA00023125"/>
    </source>
</evidence>
<dbReference type="SUPFAM" id="SSF49417">
    <property type="entry name" value="p53-like transcription factors"/>
    <property type="match status" value="1"/>
</dbReference>
<dbReference type="Proteomes" id="UP000695007">
    <property type="component" value="Unplaced"/>
</dbReference>
<evidence type="ECO:0000256" key="5">
    <source>
        <dbReference type="ARBA" id="ARBA00023242"/>
    </source>
</evidence>
<organism evidence="9 10">
    <name type="scientific">Ceratosolen solmsi marchali</name>
    <dbReference type="NCBI Taxonomy" id="326594"/>
    <lineage>
        <taxon>Eukaryota</taxon>
        <taxon>Metazoa</taxon>
        <taxon>Ecdysozoa</taxon>
        <taxon>Arthropoda</taxon>
        <taxon>Hexapoda</taxon>
        <taxon>Insecta</taxon>
        <taxon>Pterygota</taxon>
        <taxon>Neoptera</taxon>
        <taxon>Endopterygota</taxon>
        <taxon>Hymenoptera</taxon>
        <taxon>Apocrita</taxon>
        <taxon>Proctotrupomorpha</taxon>
        <taxon>Chalcidoidea</taxon>
        <taxon>Agaonidae</taxon>
        <taxon>Agaoninae</taxon>
        <taxon>Ceratosolen</taxon>
    </lineage>
</organism>
<dbReference type="PANTHER" id="PTHR11267">
    <property type="entry name" value="T-BOX PROTEIN-RELATED"/>
    <property type="match status" value="1"/>
</dbReference>
<keyword evidence="4" id="KW-0804">Transcription</keyword>
<feature type="region of interest" description="Disordered" evidence="7">
    <location>
        <begin position="363"/>
        <end position="394"/>
    </location>
</feature>
<dbReference type="GO" id="GO:0000978">
    <property type="term" value="F:RNA polymerase II cis-regulatory region sequence-specific DNA binding"/>
    <property type="evidence" value="ECO:0007669"/>
    <property type="project" value="InterPro"/>
</dbReference>
<dbReference type="GO" id="GO:0000981">
    <property type="term" value="F:DNA-binding transcription factor activity, RNA polymerase II-specific"/>
    <property type="evidence" value="ECO:0007669"/>
    <property type="project" value="TreeGrafter"/>
</dbReference>
<reference evidence="10" key="1">
    <citation type="submission" date="2025-08" db="UniProtKB">
        <authorList>
            <consortium name="RefSeq"/>
        </authorList>
    </citation>
    <scope>IDENTIFICATION</scope>
</reference>
<dbReference type="InterPro" id="IPR018186">
    <property type="entry name" value="TF_T-box_CS"/>
</dbReference>
<evidence type="ECO:0000259" key="8">
    <source>
        <dbReference type="PROSITE" id="PS50252"/>
    </source>
</evidence>
<dbReference type="PROSITE" id="PS50252">
    <property type="entry name" value="TBOX_3"/>
    <property type="match status" value="1"/>
</dbReference>